<reference evidence="2" key="1">
    <citation type="journal article" date="2023" name="Mol. Phylogenet. Evol.">
        <title>Genome-scale phylogeny and comparative genomics of the fungal order Sordariales.</title>
        <authorList>
            <person name="Hensen N."/>
            <person name="Bonometti L."/>
            <person name="Westerberg I."/>
            <person name="Brannstrom I.O."/>
            <person name="Guillou S."/>
            <person name="Cros-Aarteil S."/>
            <person name="Calhoun S."/>
            <person name="Haridas S."/>
            <person name="Kuo A."/>
            <person name="Mondo S."/>
            <person name="Pangilinan J."/>
            <person name="Riley R."/>
            <person name="LaButti K."/>
            <person name="Andreopoulos B."/>
            <person name="Lipzen A."/>
            <person name="Chen C."/>
            <person name="Yan M."/>
            <person name="Daum C."/>
            <person name="Ng V."/>
            <person name="Clum A."/>
            <person name="Steindorff A."/>
            <person name="Ohm R.A."/>
            <person name="Martin F."/>
            <person name="Silar P."/>
            <person name="Natvig D.O."/>
            <person name="Lalanne C."/>
            <person name="Gautier V."/>
            <person name="Ament-Velasquez S.L."/>
            <person name="Kruys A."/>
            <person name="Hutchinson M.I."/>
            <person name="Powell A.J."/>
            <person name="Barry K."/>
            <person name="Miller A.N."/>
            <person name="Grigoriev I.V."/>
            <person name="Debuchy R."/>
            <person name="Gladieux P."/>
            <person name="Hiltunen Thoren M."/>
            <person name="Johannesson H."/>
        </authorList>
    </citation>
    <scope>NUCLEOTIDE SEQUENCE</scope>
    <source>
        <strain evidence="2">CBS 958.72</strain>
    </source>
</reference>
<feature type="compositionally biased region" description="Basic and acidic residues" evidence="1">
    <location>
        <begin position="33"/>
        <end position="50"/>
    </location>
</feature>
<keyword evidence="3" id="KW-1185">Reference proteome</keyword>
<comment type="caution">
    <text evidence="2">The sequence shown here is derived from an EMBL/GenBank/DDBJ whole genome shotgun (WGS) entry which is preliminary data.</text>
</comment>
<sequence length="154" mass="17310">MAGIVRLGFGLQRGSPGTTIDQSRTALPKHITHKTEKETEPADTSHLRDEESRKEFTVSPALTMAKGCLCVVVWLLTFASLAARLHKPPGCRVVLKLLRCCPFSFWAFFTDQCLRVAYVSYISSFWVSCVRVLISVVLHARRLAEFGETRFTHP</sequence>
<dbReference type="AlphaFoldDB" id="A0AAE0N0K9"/>
<feature type="region of interest" description="Disordered" evidence="1">
    <location>
        <begin position="15"/>
        <end position="50"/>
    </location>
</feature>
<protein>
    <submittedName>
        <fullName evidence="2">Uncharacterized protein</fullName>
    </submittedName>
</protein>
<evidence type="ECO:0000313" key="3">
    <source>
        <dbReference type="Proteomes" id="UP001287356"/>
    </source>
</evidence>
<dbReference type="Proteomes" id="UP001287356">
    <property type="component" value="Unassembled WGS sequence"/>
</dbReference>
<evidence type="ECO:0000313" key="2">
    <source>
        <dbReference type="EMBL" id="KAK3365773.1"/>
    </source>
</evidence>
<evidence type="ECO:0000256" key="1">
    <source>
        <dbReference type="SAM" id="MobiDB-lite"/>
    </source>
</evidence>
<reference evidence="2" key="2">
    <citation type="submission" date="2023-06" db="EMBL/GenBank/DDBJ databases">
        <authorList>
            <consortium name="Lawrence Berkeley National Laboratory"/>
            <person name="Haridas S."/>
            <person name="Hensen N."/>
            <person name="Bonometti L."/>
            <person name="Westerberg I."/>
            <person name="Brannstrom I.O."/>
            <person name="Guillou S."/>
            <person name="Cros-Aarteil S."/>
            <person name="Calhoun S."/>
            <person name="Kuo A."/>
            <person name="Mondo S."/>
            <person name="Pangilinan J."/>
            <person name="Riley R."/>
            <person name="Labutti K."/>
            <person name="Andreopoulos B."/>
            <person name="Lipzen A."/>
            <person name="Chen C."/>
            <person name="Yanf M."/>
            <person name="Daum C."/>
            <person name="Ng V."/>
            <person name="Clum A."/>
            <person name="Steindorff A."/>
            <person name="Ohm R."/>
            <person name="Martin F."/>
            <person name="Silar P."/>
            <person name="Natvig D."/>
            <person name="Lalanne C."/>
            <person name="Gautier V."/>
            <person name="Ament-Velasquez S.L."/>
            <person name="Kruys A."/>
            <person name="Hutchinson M.I."/>
            <person name="Powell A.J."/>
            <person name="Barry K."/>
            <person name="Miller A.N."/>
            <person name="Grigoriev I.V."/>
            <person name="Debuchy R."/>
            <person name="Gladieux P."/>
            <person name="Thoren M.H."/>
            <person name="Johannesson H."/>
        </authorList>
    </citation>
    <scope>NUCLEOTIDE SEQUENCE</scope>
    <source>
        <strain evidence="2">CBS 958.72</strain>
    </source>
</reference>
<dbReference type="EMBL" id="JAULSN010000008">
    <property type="protein sequence ID" value="KAK3365773.1"/>
    <property type="molecule type" value="Genomic_DNA"/>
</dbReference>
<gene>
    <name evidence="2" type="ORF">B0T24DRAFT_399872</name>
</gene>
<name>A0AAE0N0K9_9PEZI</name>
<proteinExistence type="predicted"/>
<feature type="compositionally biased region" description="Polar residues" evidence="1">
    <location>
        <begin position="15"/>
        <end position="25"/>
    </location>
</feature>
<organism evidence="2 3">
    <name type="scientific">Lasiosphaeria ovina</name>
    <dbReference type="NCBI Taxonomy" id="92902"/>
    <lineage>
        <taxon>Eukaryota</taxon>
        <taxon>Fungi</taxon>
        <taxon>Dikarya</taxon>
        <taxon>Ascomycota</taxon>
        <taxon>Pezizomycotina</taxon>
        <taxon>Sordariomycetes</taxon>
        <taxon>Sordariomycetidae</taxon>
        <taxon>Sordariales</taxon>
        <taxon>Lasiosphaeriaceae</taxon>
        <taxon>Lasiosphaeria</taxon>
    </lineage>
</organism>
<accession>A0AAE0N0K9</accession>